<dbReference type="SUPFAM" id="SSF50729">
    <property type="entry name" value="PH domain-like"/>
    <property type="match status" value="1"/>
</dbReference>
<accession>A0A815CMS5</accession>
<dbReference type="Gene3D" id="2.40.160.120">
    <property type="match status" value="1"/>
</dbReference>
<keyword evidence="3" id="KW-0445">Lipid transport</keyword>
<dbReference type="PANTHER" id="PTHR10972:SF203">
    <property type="entry name" value="OXYSTEROL-BINDING PROTEIN HOMOLOG 3"/>
    <property type="match status" value="1"/>
</dbReference>
<feature type="compositionally biased region" description="Acidic residues" evidence="5">
    <location>
        <begin position="64"/>
        <end position="73"/>
    </location>
</feature>
<evidence type="ECO:0000256" key="4">
    <source>
        <dbReference type="ARBA" id="ARBA00023121"/>
    </source>
</evidence>
<comment type="similarity">
    <text evidence="1">Belongs to the OSBP family.</text>
</comment>
<feature type="region of interest" description="Disordered" evidence="5">
    <location>
        <begin position="60"/>
        <end position="94"/>
    </location>
</feature>
<dbReference type="PROSITE" id="PS50003">
    <property type="entry name" value="PH_DOMAIN"/>
    <property type="match status" value="1"/>
</dbReference>
<dbReference type="PANTHER" id="PTHR10972">
    <property type="entry name" value="OXYSTEROL-BINDING PROTEIN-RELATED"/>
    <property type="match status" value="1"/>
</dbReference>
<dbReference type="GO" id="GO:0005886">
    <property type="term" value="C:plasma membrane"/>
    <property type="evidence" value="ECO:0007669"/>
    <property type="project" value="TreeGrafter"/>
</dbReference>
<keyword evidence="2" id="KW-0813">Transport</keyword>
<dbReference type="Pfam" id="PF01237">
    <property type="entry name" value="Oxysterol_BP"/>
    <property type="match status" value="2"/>
</dbReference>
<dbReference type="FunFam" id="2.40.160.120:FF:000001">
    <property type="entry name" value="Oxysterol-binding protein"/>
    <property type="match status" value="1"/>
</dbReference>
<name>A0A815CMS5_9BILA</name>
<dbReference type="InterPro" id="IPR037239">
    <property type="entry name" value="OSBP_sf"/>
</dbReference>
<evidence type="ECO:0000256" key="5">
    <source>
        <dbReference type="SAM" id="MobiDB-lite"/>
    </source>
</evidence>
<feature type="region of interest" description="Disordered" evidence="5">
    <location>
        <begin position="401"/>
        <end position="423"/>
    </location>
</feature>
<dbReference type="Pfam" id="PF15409">
    <property type="entry name" value="PH_8"/>
    <property type="match status" value="1"/>
</dbReference>
<evidence type="ECO:0000256" key="2">
    <source>
        <dbReference type="ARBA" id="ARBA00022448"/>
    </source>
</evidence>
<reference evidence="7" key="1">
    <citation type="submission" date="2021-02" db="EMBL/GenBank/DDBJ databases">
        <authorList>
            <person name="Nowell W R."/>
        </authorList>
    </citation>
    <scope>NUCLEOTIDE SEQUENCE</scope>
</reference>
<dbReference type="GO" id="GO:0005829">
    <property type="term" value="C:cytosol"/>
    <property type="evidence" value="ECO:0007669"/>
    <property type="project" value="TreeGrafter"/>
</dbReference>
<dbReference type="EMBL" id="CAJNOO010002638">
    <property type="protein sequence ID" value="CAF1285753.1"/>
    <property type="molecule type" value="Genomic_DNA"/>
</dbReference>
<dbReference type="Gene3D" id="2.30.29.30">
    <property type="entry name" value="Pleckstrin-homology domain (PH domain)/Phosphotyrosine-binding domain (PTB)"/>
    <property type="match status" value="1"/>
</dbReference>
<dbReference type="InterPro" id="IPR001849">
    <property type="entry name" value="PH_domain"/>
</dbReference>
<evidence type="ECO:0000313" key="8">
    <source>
        <dbReference type="Proteomes" id="UP000663882"/>
    </source>
</evidence>
<keyword evidence="4" id="KW-0446">Lipid-binding</keyword>
<dbReference type="GO" id="GO:0015485">
    <property type="term" value="F:cholesterol binding"/>
    <property type="evidence" value="ECO:0007669"/>
    <property type="project" value="TreeGrafter"/>
</dbReference>
<dbReference type="Proteomes" id="UP000663882">
    <property type="component" value="Unassembled WGS sequence"/>
</dbReference>
<dbReference type="GO" id="GO:0120009">
    <property type="term" value="P:intermembrane lipid transfer"/>
    <property type="evidence" value="ECO:0007669"/>
    <property type="project" value="UniProtKB-ARBA"/>
</dbReference>
<proteinExistence type="inferred from homology"/>
<organism evidence="7 8">
    <name type="scientific">Rotaria sordida</name>
    <dbReference type="NCBI Taxonomy" id="392033"/>
    <lineage>
        <taxon>Eukaryota</taxon>
        <taxon>Metazoa</taxon>
        <taxon>Spiralia</taxon>
        <taxon>Gnathifera</taxon>
        <taxon>Rotifera</taxon>
        <taxon>Eurotatoria</taxon>
        <taxon>Bdelloidea</taxon>
        <taxon>Philodinida</taxon>
        <taxon>Philodinidae</taxon>
        <taxon>Rotaria</taxon>
    </lineage>
</organism>
<protein>
    <recommendedName>
        <fullName evidence="6">PH domain-containing protein</fullName>
    </recommendedName>
</protein>
<evidence type="ECO:0000259" key="6">
    <source>
        <dbReference type="PROSITE" id="PS50003"/>
    </source>
</evidence>
<dbReference type="SMART" id="SM00233">
    <property type="entry name" value="PH"/>
    <property type="match status" value="1"/>
</dbReference>
<feature type="domain" description="PH" evidence="6">
    <location>
        <begin position="113"/>
        <end position="208"/>
    </location>
</feature>
<evidence type="ECO:0000313" key="7">
    <source>
        <dbReference type="EMBL" id="CAF1285753.1"/>
    </source>
</evidence>
<evidence type="ECO:0000256" key="3">
    <source>
        <dbReference type="ARBA" id="ARBA00023055"/>
    </source>
</evidence>
<comment type="caution">
    <text evidence="7">The sequence shown here is derived from an EMBL/GenBank/DDBJ whole genome shotgun (WGS) entry which is preliminary data.</text>
</comment>
<sequence length="917" mass="105575">MDNERSKKVFKLKTFDEIRRDIICEINFFSKNRRSEKKLCSTITTNTQLNIESCTQNYVNTDSDNGDESDDEATSGVNDKLATASGQKRQKQQKTYAPELLPMKSCDDSSKSMITLSNYLMKKRKWPYRGWHKRFFVLQNGYLMYGKSEQEIKRGRYSGKCDIGLCIVTYIRELHRINIDETNSVYHIKIKDKNTFEQWLEQIAIHRHNRQKILEEQSPLIKNSINTDESKKETNDKSSLPTNNIIQSSDRLFYNDFADIQVQLSSLSDILEQIKINTATTSSISSRSIDGGKTSSGHTPSASISSINSFTLLDTQRQDYFEISKKVFDNLNNLYKRLSVLAIEQQQQLINPVNVGTSNTLQSVSSTSTTLSRHESIFYDAPDAISVLLLNEDKDEIEKMSDFDSSSCGDDESHAGDLSPISAIPPQLKLPEIKWRRSSLPSYAPDTSNIGLWNIMRKAIGKDLSRVAMPVILNEPLGLLQKLCEEMEYSDLLDRASQTDDVYLHTSNIGLWNIMRKAIGKDLSRVAMPVILNEPLGLLQKLCEEMEYSDLLDRASQTDDVYLRLVYIVAFIVSTYSSNYYRTGRKNFNPLLGETYECIREDKGWKFLAEQVSHHPPISVCTCISPNFIFSQKLQATVKFWGKSMEILPDSLNRLILPKYNEIITWNKCTMCIHNVLSPERWIDHYGDVIVESSFGIKARISFIQSDYRTRLNNVAGDIVDATGKVVHKIFGHWHENVFCGNDQTAKCIWRQTGDIVDATGKVVHKIFGHWHENVFCGNDQTAKCIWRQSAVPENSKQYYGFTRFAIELNELDDDLRKQLPPTDTRFRPDQRLFEAGQIEQSEKEKARIEQAQRKRAAVDPSPKWFKRDGDLFALIRDEDSQNNYWKKREENWSDVEFIELCHFVFISDRVTQRILK</sequence>
<dbReference type="InterPro" id="IPR011993">
    <property type="entry name" value="PH-like_dom_sf"/>
</dbReference>
<dbReference type="SUPFAM" id="SSF144000">
    <property type="entry name" value="Oxysterol-binding protein-like"/>
    <property type="match status" value="3"/>
</dbReference>
<dbReference type="AlphaFoldDB" id="A0A815CMS5"/>
<dbReference type="GO" id="GO:0097038">
    <property type="term" value="C:perinuclear endoplasmic reticulum"/>
    <property type="evidence" value="ECO:0007669"/>
    <property type="project" value="TreeGrafter"/>
</dbReference>
<dbReference type="InterPro" id="IPR041680">
    <property type="entry name" value="PH_8"/>
</dbReference>
<dbReference type="OrthoDB" id="1854502at2759"/>
<gene>
    <name evidence="7" type="ORF">RFH988_LOCUS28941</name>
</gene>
<evidence type="ECO:0000256" key="1">
    <source>
        <dbReference type="ARBA" id="ARBA00008842"/>
    </source>
</evidence>
<dbReference type="InterPro" id="IPR000648">
    <property type="entry name" value="Oxysterol-bd"/>
</dbReference>